<organism evidence="1 2">
    <name type="scientific">Erwinia tasmaniensis (strain DSM 17950 / CFBP 7177 / CIP 109463 / NCPPB 4357 / Et1/99)</name>
    <dbReference type="NCBI Taxonomy" id="465817"/>
    <lineage>
        <taxon>Bacteria</taxon>
        <taxon>Pseudomonadati</taxon>
        <taxon>Pseudomonadota</taxon>
        <taxon>Gammaproteobacteria</taxon>
        <taxon>Enterobacterales</taxon>
        <taxon>Erwiniaceae</taxon>
        <taxon>Erwinia</taxon>
    </lineage>
</organism>
<protein>
    <submittedName>
        <fullName evidence="1">Uncharacterized protein</fullName>
    </submittedName>
</protein>
<name>B2VCP6_ERWT9</name>
<evidence type="ECO:0000313" key="2">
    <source>
        <dbReference type="Proteomes" id="UP000001726"/>
    </source>
</evidence>
<dbReference type="AlphaFoldDB" id="B2VCP6"/>
<reference evidence="1 2" key="1">
    <citation type="journal article" date="2008" name="Environ. Microbiol.">
        <title>The genome of Erwinia tasmaniensis strain Et1/99, a non-pathogenic bacterium in the genus Erwinia.</title>
        <authorList>
            <person name="Kube M."/>
            <person name="Migdoll A.M."/>
            <person name="Mueller I."/>
            <person name="Kuhl H."/>
            <person name="Beck A."/>
            <person name="Reinhardt R."/>
            <person name="Geider K."/>
        </authorList>
    </citation>
    <scope>NUCLEOTIDE SEQUENCE [LARGE SCALE GENOMIC DNA]</scope>
    <source>
        <strain evidence="2">DSM 17950 / CFBP 7177 / CIP 109463 / NCPPB 4357 / Et1/99</strain>
    </source>
</reference>
<evidence type="ECO:0000313" key="1">
    <source>
        <dbReference type="EMBL" id="CAO98095.1"/>
    </source>
</evidence>
<accession>B2VCP6</accession>
<dbReference type="Proteomes" id="UP000001726">
    <property type="component" value="Chromosome"/>
</dbReference>
<dbReference type="HOGENOM" id="CLU_2493105_0_0_6"/>
<dbReference type="EMBL" id="CU468135">
    <property type="protein sequence ID" value="CAO98095.1"/>
    <property type="molecule type" value="Genomic_DNA"/>
</dbReference>
<keyword evidence="2" id="KW-1185">Reference proteome</keyword>
<sequence>MVEGVCPVHEVTVARQCIFPALRSKSQSENIPAEGGLGRAYRSDFTPSPAWRRRFSLEEEAAKIRITGRDIAAGTRHHGKRQVSPR</sequence>
<proteinExistence type="predicted"/>
<gene>
    <name evidence="1" type="ordered locus">ETA_30490</name>
</gene>
<dbReference type="KEGG" id="eta:ETA_30490"/>
<dbReference type="STRING" id="465817.ETA_30490"/>